<feature type="chain" id="PRO_5042064002" description="Secreted protein" evidence="2">
    <location>
        <begin position="31"/>
        <end position="240"/>
    </location>
</feature>
<sequence length="240" mass="23951">MSTHLARRVTVGVAATAASAGLLLAAGAPAGATAGATTTNFSNACVGQASGYSPVHQIQPASVTVNHTSVAPTGSNNTYELQMGAQTTPGSSGLYTLVGLEQIKTVYSINPSTFVSASIVSGTGSGYTGTPQLTVSGSTLTLNGTGTTGLSVPASTTYQLPKIQIVTTNTNFDVKLNTAGTAAQYGNYSSDYFTFVSKATAFFGTVKINAPTSCIPADGPLGDGDIGNNPTLNAGAGTLH</sequence>
<evidence type="ECO:0000313" key="3">
    <source>
        <dbReference type="EMBL" id="NKS27358.1"/>
    </source>
</evidence>
<evidence type="ECO:0000313" key="4">
    <source>
        <dbReference type="Proteomes" id="UP000605618"/>
    </source>
</evidence>
<evidence type="ECO:0000256" key="2">
    <source>
        <dbReference type="SAM" id="SignalP"/>
    </source>
</evidence>
<proteinExistence type="predicted"/>
<feature type="signal peptide" evidence="2">
    <location>
        <begin position="1"/>
        <end position="30"/>
    </location>
</feature>
<dbReference type="AlphaFoldDB" id="A0AAE4ZHL2"/>
<protein>
    <recommendedName>
        <fullName evidence="5">Secreted protein</fullName>
    </recommendedName>
</protein>
<accession>A0AAE4ZHL2</accession>
<name>A0AAE4ZHL2_RHOHA</name>
<evidence type="ECO:0000256" key="1">
    <source>
        <dbReference type="SAM" id="MobiDB-lite"/>
    </source>
</evidence>
<comment type="caution">
    <text evidence="3">The sequence shown here is derived from an EMBL/GenBank/DDBJ whole genome shotgun (WGS) entry which is preliminary data.</text>
</comment>
<dbReference type="PROSITE" id="PS51318">
    <property type="entry name" value="TAT"/>
    <property type="match status" value="1"/>
</dbReference>
<organism evidence="3 4">
    <name type="scientific">Rhodococcus hoagii</name>
    <name type="common">Corynebacterium equii</name>
    <dbReference type="NCBI Taxonomy" id="43767"/>
    <lineage>
        <taxon>Bacteria</taxon>
        <taxon>Bacillati</taxon>
        <taxon>Actinomycetota</taxon>
        <taxon>Actinomycetes</taxon>
        <taxon>Mycobacteriales</taxon>
        <taxon>Nocardiaceae</taxon>
        <taxon>Prescottella</taxon>
    </lineage>
</organism>
<dbReference type="RefSeq" id="WP_084869857.1">
    <property type="nucleotide sequence ID" value="NZ_AP024192.1"/>
</dbReference>
<feature type="region of interest" description="Disordered" evidence="1">
    <location>
        <begin position="220"/>
        <end position="240"/>
    </location>
</feature>
<keyword evidence="2" id="KW-0732">Signal</keyword>
<dbReference type="EMBL" id="WUYZ01000004">
    <property type="protein sequence ID" value="NKS27358.1"/>
    <property type="molecule type" value="Genomic_DNA"/>
</dbReference>
<dbReference type="InterPro" id="IPR006311">
    <property type="entry name" value="TAT_signal"/>
</dbReference>
<dbReference type="Proteomes" id="UP000605618">
    <property type="component" value="Unassembled WGS sequence"/>
</dbReference>
<evidence type="ECO:0008006" key="5">
    <source>
        <dbReference type="Google" id="ProtNLM"/>
    </source>
</evidence>
<reference evidence="3" key="1">
    <citation type="journal article" date="2020" name="Environ. Microbiol.">
        <title>The novel and transferable erm(51) gene confers Macrolides, Lincosamides, and Streptogramins B (MLSB) resistance to clonal Rhodococcus equi in the environment.</title>
        <authorList>
            <person name="Huber L."/>
            <person name="Giguere S."/>
            <person name="Slovis N.M."/>
            <person name="Alvarez-Narvaez S."/>
            <person name="Hart K.A."/>
            <person name="Greiter M."/>
            <person name="Morris E.R.A."/>
            <person name="Cohen N.D."/>
        </authorList>
    </citation>
    <scope>NUCLEOTIDE SEQUENCE</scope>
    <source>
        <strain evidence="3">Lh_141_1</strain>
    </source>
</reference>
<gene>
    <name evidence="3" type="ORF">GS505_16385</name>
</gene>